<dbReference type="InterPro" id="IPR046150">
    <property type="entry name" value="DUF6152"/>
</dbReference>
<feature type="signal peptide" evidence="2">
    <location>
        <begin position="1"/>
        <end position="24"/>
    </location>
</feature>
<name>A0A2A5C653_9GAMM</name>
<feature type="region of interest" description="Disordered" evidence="1">
    <location>
        <begin position="88"/>
        <end position="110"/>
    </location>
</feature>
<proteinExistence type="predicted"/>
<reference evidence="4" key="1">
    <citation type="submission" date="2017-08" db="EMBL/GenBank/DDBJ databases">
        <title>A dynamic microbial community with high functional redundancy inhabits the cold, oxic subseafloor aquifer.</title>
        <authorList>
            <person name="Tully B.J."/>
            <person name="Wheat C.G."/>
            <person name="Glazer B.T."/>
            <person name="Huber J.A."/>
        </authorList>
    </citation>
    <scope>NUCLEOTIDE SEQUENCE [LARGE SCALE GENOMIC DNA]</scope>
</reference>
<dbReference type="Proteomes" id="UP000228987">
    <property type="component" value="Unassembled WGS sequence"/>
</dbReference>
<accession>A0A2A5C653</accession>
<sequence length="134" mass="15047">MKQRKQNLFTAFVLSLGFTLFAMGAVKAHHSFPATYVMDEIATIEGTMVQFLFRNPHSFVHVMVSDEETGENQRWAVEWGGASALSGSVDRSSLKPGDQVRISGQPGRNPEDHRIRMQSLEVIDGDFIWEGDFD</sequence>
<dbReference type="EMBL" id="NVWI01000016">
    <property type="protein sequence ID" value="PCJ39292.1"/>
    <property type="molecule type" value="Genomic_DNA"/>
</dbReference>
<gene>
    <name evidence="3" type="ORF">COA71_14325</name>
</gene>
<keyword evidence="2" id="KW-0732">Signal</keyword>
<feature type="chain" id="PRO_5012133359" description="OB-fold nucleic acid binding domain-containing protein" evidence="2">
    <location>
        <begin position="25"/>
        <end position="134"/>
    </location>
</feature>
<dbReference type="Pfam" id="PF19649">
    <property type="entry name" value="DUF6152"/>
    <property type="match status" value="1"/>
</dbReference>
<evidence type="ECO:0008006" key="5">
    <source>
        <dbReference type="Google" id="ProtNLM"/>
    </source>
</evidence>
<comment type="caution">
    <text evidence="3">The sequence shown here is derived from an EMBL/GenBank/DDBJ whole genome shotgun (WGS) entry which is preliminary data.</text>
</comment>
<organism evidence="3 4">
    <name type="scientific">SAR86 cluster bacterium</name>
    <dbReference type="NCBI Taxonomy" id="2030880"/>
    <lineage>
        <taxon>Bacteria</taxon>
        <taxon>Pseudomonadati</taxon>
        <taxon>Pseudomonadota</taxon>
        <taxon>Gammaproteobacteria</taxon>
        <taxon>SAR86 cluster</taxon>
    </lineage>
</organism>
<evidence type="ECO:0000313" key="3">
    <source>
        <dbReference type="EMBL" id="PCJ39292.1"/>
    </source>
</evidence>
<protein>
    <recommendedName>
        <fullName evidence="5">OB-fold nucleic acid binding domain-containing protein</fullName>
    </recommendedName>
</protein>
<evidence type="ECO:0000256" key="1">
    <source>
        <dbReference type="SAM" id="MobiDB-lite"/>
    </source>
</evidence>
<evidence type="ECO:0000313" key="4">
    <source>
        <dbReference type="Proteomes" id="UP000228987"/>
    </source>
</evidence>
<dbReference type="AlphaFoldDB" id="A0A2A5C653"/>
<evidence type="ECO:0000256" key="2">
    <source>
        <dbReference type="SAM" id="SignalP"/>
    </source>
</evidence>